<dbReference type="Pfam" id="PF00965">
    <property type="entry name" value="TIMP"/>
    <property type="match status" value="1"/>
</dbReference>
<dbReference type="Gene3D" id="2.40.50.120">
    <property type="match status" value="1"/>
</dbReference>
<dbReference type="PANTHER" id="PTHR11844">
    <property type="entry name" value="METALLOPROTEASE INHIBITOR"/>
    <property type="match status" value="1"/>
</dbReference>
<dbReference type="EMBL" id="NCKU01015835">
    <property type="protein sequence ID" value="RWR99292.1"/>
    <property type="molecule type" value="Genomic_DNA"/>
</dbReference>
<organism evidence="5 6">
    <name type="scientific">Dinothrombium tinctorium</name>
    <dbReference type="NCBI Taxonomy" id="1965070"/>
    <lineage>
        <taxon>Eukaryota</taxon>
        <taxon>Metazoa</taxon>
        <taxon>Ecdysozoa</taxon>
        <taxon>Arthropoda</taxon>
        <taxon>Chelicerata</taxon>
        <taxon>Arachnida</taxon>
        <taxon>Acari</taxon>
        <taxon>Acariformes</taxon>
        <taxon>Trombidiformes</taxon>
        <taxon>Prostigmata</taxon>
        <taxon>Anystina</taxon>
        <taxon>Parasitengona</taxon>
        <taxon>Trombidioidea</taxon>
        <taxon>Trombidiidae</taxon>
        <taxon>Dinothrombium</taxon>
    </lineage>
</organism>
<dbReference type="InterPro" id="IPR001820">
    <property type="entry name" value="TIMP"/>
</dbReference>
<dbReference type="AlphaFoldDB" id="A0A443Q8F5"/>
<reference evidence="5 6" key="1">
    <citation type="journal article" date="2018" name="Gigascience">
        <title>Genomes of trombidid mites reveal novel predicted allergens and laterally-transferred genes associated with secondary metabolism.</title>
        <authorList>
            <person name="Dong X."/>
            <person name="Chaisiri K."/>
            <person name="Xia D."/>
            <person name="Armstrong S.D."/>
            <person name="Fang Y."/>
            <person name="Donnelly M.J."/>
            <person name="Kadowaki T."/>
            <person name="McGarry J.W."/>
            <person name="Darby A.C."/>
            <person name="Makepeace B.L."/>
        </authorList>
    </citation>
    <scope>NUCLEOTIDE SEQUENCE [LARGE SCALE GENOMIC DNA]</scope>
    <source>
        <strain evidence="5">UoL-WK</strain>
    </source>
</reference>
<evidence type="ECO:0000259" key="4">
    <source>
        <dbReference type="PROSITE" id="PS50189"/>
    </source>
</evidence>
<feature type="domain" description="NTR" evidence="4">
    <location>
        <begin position="1"/>
        <end position="113"/>
    </location>
</feature>
<evidence type="ECO:0000256" key="1">
    <source>
        <dbReference type="ARBA" id="ARBA00004613"/>
    </source>
</evidence>
<dbReference type="InterPro" id="IPR001134">
    <property type="entry name" value="Netrin_domain"/>
</dbReference>
<protein>
    <recommendedName>
        <fullName evidence="4">NTR domain-containing protein</fullName>
    </recommendedName>
</protein>
<dbReference type="OrthoDB" id="6041373at2759"/>
<evidence type="ECO:0000313" key="6">
    <source>
        <dbReference type="Proteomes" id="UP000285301"/>
    </source>
</evidence>
<dbReference type="SUPFAM" id="SSF50242">
    <property type="entry name" value="TIMP-like"/>
    <property type="match status" value="1"/>
</dbReference>
<proteinExistence type="predicted"/>
<keyword evidence="6" id="KW-1185">Reference proteome</keyword>
<accession>A0A443Q8F5</accession>
<dbReference type="Proteomes" id="UP000285301">
    <property type="component" value="Unassembled WGS sequence"/>
</dbReference>
<dbReference type="GO" id="GO:0005615">
    <property type="term" value="C:extracellular space"/>
    <property type="evidence" value="ECO:0007669"/>
    <property type="project" value="TreeGrafter"/>
</dbReference>
<dbReference type="InterPro" id="IPR008993">
    <property type="entry name" value="TIMP-like_OB-fold"/>
</dbReference>
<dbReference type="GO" id="GO:0051045">
    <property type="term" value="P:negative regulation of membrane protein ectodomain proteolysis"/>
    <property type="evidence" value="ECO:0007669"/>
    <property type="project" value="TreeGrafter"/>
</dbReference>
<dbReference type="GO" id="GO:0002020">
    <property type="term" value="F:protease binding"/>
    <property type="evidence" value="ECO:0007669"/>
    <property type="project" value="TreeGrafter"/>
</dbReference>
<sequence length="118" mass="13472">MTILQHYCHASTVIKAKVTGEKFIPHDTTEYEVEVVETIKSPKVLPSSIKLSSPWYELYCGHQLEQNSTYIITANYVEPNLYFTFCHYILNLDHATDDEKKSAFDPLKPSLNCSQTVA</sequence>
<dbReference type="STRING" id="1965070.A0A443Q8F5"/>
<comment type="caution">
    <text evidence="5">The sequence shown here is derived from an EMBL/GenBank/DDBJ whole genome shotgun (WGS) entry which is preliminary data.</text>
</comment>
<comment type="subcellular location">
    <subcellularLocation>
        <location evidence="1">Secreted</location>
    </subcellularLocation>
</comment>
<dbReference type="GO" id="GO:0031012">
    <property type="term" value="C:extracellular matrix"/>
    <property type="evidence" value="ECO:0007669"/>
    <property type="project" value="TreeGrafter"/>
</dbReference>
<keyword evidence="2" id="KW-0964">Secreted</keyword>
<dbReference type="PANTHER" id="PTHR11844:SF33">
    <property type="entry name" value="TISSUE INHIBITOR OF METALLOPROTEINASE"/>
    <property type="match status" value="1"/>
</dbReference>
<evidence type="ECO:0000256" key="2">
    <source>
        <dbReference type="ARBA" id="ARBA00022525"/>
    </source>
</evidence>
<keyword evidence="3" id="KW-1015">Disulfide bond</keyword>
<dbReference type="GO" id="GO:0008191">
    <property type="term" value="F:metalloendopeptidase inhibitor activity"/>
    <property type="evidence" value="ECO:0007669"/>
    <property type="project" value="InterPro"/>
</dbReference>
<gene>
    <name evidence="5" type="ORF">B4U79_18814</name>
</gene>
<evidence type="ECO:0000313" key="5">
    <source>
        <dbReference type="EMBL" id="RWR99292.1"/>
    </source>
</evidence>
<name>A0A443Q8F5_9ACAR</name>
<dbReference type="PROSITE" id="PS50189">
    <property type="entry name" value="NTR"/>
    <property type="match status" value="1"/>
</dbReference>
<evidence type="ECO:0000256" key="3">
    <source>
        <dbReference type="ARBA" id="ARBA00023157"/>
    </source>
</evidence>